<sequence>MFSPPVKQTANVRQALNFQLYVLKFAGLQDVAKSDHRAFSIVIRVIGLLWLLCGWVCFGLNVAVAIAAFINSTSGGSSVLEFITLLPYATQTFRSVAVSTLFLFRLPAFEELISEFTHLAGVCFANHPEALRRAAKKWRHLAVFLAAVTVTLQVGWETIESLQYELARNISLFSDGALSPLPVSMLYWQYILLWVFGCTLLFFVSQQIFICVIVFGAIFADACKTLGEDLEESLHHFHIQQNKASTVVLYETLSLETIQSVLLAKQHYLRLCRLCEEVCEQFGLILFVIYGTDLVTCLGFVAEIVQNDNPIAMTMVFNFVGAAVAAIYMTAFMWPMVQAYEQSLRINGIIHDLISQVELQGFNDGREMEKRGELIRALVTFVVTSKDRVILFNAVEILHITRTFIFNTFAVVLSFVVITKEMFGKEALRLCTDNVKDLIMPSDVVNRTWHNNTQI</sequence>
<feature type="transmembrane region" description="Helical" evidence="1">
    <location>
        <begin position="82"/>
        <end position="104"/>
    </location>
</feature>
<dbReference type="Proteomes" id="UP000192578">
    <property type="component" value="Unassembled WGS sequence"/>
</dbReference>
<name>A0A9X6RMN9_HYPEX</name>
<keyword evidence="1" id="KW-0812">Transmembrane</keyword>
<accession>A0A9X6RMN9</accession>
<feature type="transmembrane region" description="Helical" evidence="1">
    <location>
        <begin position="311"/>
        <end position="334"/>
    </location>
</feature>
<keyword evidence="1" id="KW-1133">Transmembrane helix</keyword>
<dbReference type="EMBL" id="MTYJ01000310">
    <property type="protein sequence ID" value="OWA53255.1"/>
    <property type="molecule type" value="Genomic_DNA"/>
</dbReference>
<evidence type="ECO:0000313" key="3">
    <source>
        <dbReference type="Proteomes" id="UP000192578"/>
    </source>
</evidence>
<feature type="transmembrane region" description="Helical" evidence="1">
    <location>
        <begin position="282"/>
        <end position="305"/>
    </location>
</feature>
<keyword evidence="1" id="KW-0472">Membrane</keyword>
<evidence type="ECO:0000313" key="2">
    <source>
        <dbReference type="EMBL" id="OWA53255.1"/>
    </source>
</evidence>
<feature type="transmembrane region" description="Helical" evidence="1">
    <location>
        <begin position="187"/>
        <end position="220"/>
    </location>
</feature>
<reference evidence="3" key="1">
    <citation type="submission" date="2017-01" db="EMBL/GenBank/DDBJ databases">
        <title>Comparative genomics of anhydrobiosis in the tardigrade Hypsibius dujardini.</title>
        <authorList>
            <person name="Yoshida Y."/>
            <person name="Koutsovoulos G."/>
            <person name="Laetsch D."/>
            <person name="Stevens L."/>
            <person name="Kumar S."/>
            <person name="Horikawa D."/>
            <person name="Ishino K."/>
            <person name="Komine S."/>
            <person name="Tomita M."/>
            <person name="Blaxter M."/>
            <person name="Arakawa K."/>
        </authorList>
    </citation>
    <scope>NUCLEOTIDE SEQUENCE [LARGE SCALE GENOMIC DNA]</scope>
    <source>
        <strain evidence="3">Z151</strain>
    </source>
</reference>
<dbReference type="AlphaFoldDB" id="A0A9X6RMN9"/>
<feature type="transmembrane region" description="Helical" evidence="1">
    <location>
        <begin position="138"/>
        <end position="156"/>
    </location>
</feature>
<gene>
    <name evidence="2" type="ORF">BV898_17689</name>
</gene>
<protein>
    <submittedName>
        <fullName evidence="2">Uncharacterized protein</fullName>
    </submittedName>
</protein>
<comment type="caution">
    <text evidence="2">The sequence shown here is derived from an EMBL/GenBank/DDBJ whole genome shotgun (WGS) entry which is preliminary data.</text>
</comment>
<keyword evidence="3" id="KW-1185">Reference proteome</keyword>
<proteinExistence type="predicted"/>
<feature type="transmembrane region" description="Helical" evidence="1">
    <location>
        <begin position="41"/>
        <end position="70"/>
    </location>
</feature>
<organism evidence="2 3">
    <name type="scientific">Hypsibius exemplaris</name>
    <name type="common">Freshwater tardigrade</name>
    <dbReference type="NCBI Taxonomy" id="2072580"/>
    <lineage>
        <taxon>Eukaryota</taxon>
        <taxon>Metazoa</taxon>
        <taxon>Ecdysozoa</taxon>
        <taxon>Tardigrada</taxon>
        <taxon>Eutardigrada</taxon>
        <taxon>Parachela</taxon>
        <taxon>Hypsibioidea</taxon>
        <taxon>Hypsibiidae</taxon>
        <taxon>Hypsibius</taxon>
    </lineage>
</organism>
<evidence type="ECO:0000256" key="1">
    <source>
        <dbReference type="SAM" id="Phobius"/>
    </source>
</evidence>
<feature type="transmembrane region" description="Helical" evidence="1">
    <location>
        <begin position="400"/>
        <end position="419"/>
    </location>
</feature>